<reference evidence="4" key="1">
    <citation type="journal article" date="2019" name="Int. J. Syst. Evol. Microbiol.">
        <title>The Global Catalogue of Microorganisms (GCM) 10K type strain sequencing project: providing services to taxonomists for standard genome sequencing and annotation.</title>
        <authorList>
            <consortium name="The Broad Institute Genomics Platform"/>
            <consortium name="The Broad Institute Genome Sequencing Center for Infectious Disease"/>
            <person name="Wu L."/>
            <person name="Ma J."/>
        </authorList>
    </citation>
    <scope>NUCLEOTIDE SEQUENCE [LARGE SCALE GENOMIC DNA]</scope>
    <source>
        <strain evidence="4">JCM 17656</strain>
    </source>
</reference>
<dbReference type="PROSITE" id="PS51819">
    <property type="entry name" value="VOC"/>
    <property type="match status" value="2"/>
</dbReference>
<dbReference type="InterPro" id="IPR037523">
    <property type="entry name" value="VOC_core"/>
</dbReference>
<dbReference type="InterPro" id="IPR029068">
    <property type="entry name" value="Glyas_Bleomycin-R_OHBP_Dase"/>
</dbReference>
<comment type="caution">
    <text evidence="3">The sequence shown here is derived from an EMBL/GenBank/DDBJ whole genome shotgun (WGS) entry which is preliminary data.</text>
</comment>
<dbReference type="InterPro" id="IPR050312">
    <property type="entry name" value="IolE/XylAMocC-like"/>
</dbReference>
<evidence type="ECO:0000313" key="3">
    <source>
        <dbReference type="EMBL" id="GAA3573059.1"/>
    </source>
</evidence>
<keyword evidence="1" id="KW-0456">Lyase</keyword>
<dbReference type="Gene3D" id="3.10.180.10">
    <property type="entry name" value="2,3-Dihydroxybiphenyl 1,2-Dioxygenase, domain 1"/>
    <property type="match status" value="2"/>
</dbReference>
<evidence type="ECO:0000313" key="4">
    <source>
        <dbReference type="Proteomes" id="UP001500707"/>
    </source>
</evidence>
<feature type="binding site" evidence="1">
    <location>
        <position position="239"/>
    </location>
    <ligand>
        <name>a divalent metal cation</name>
        <dbReference type="ChEBI" id="CHEBI:60240"/>
        <note>catalytic</note>
    </ligand>
</feature>
<feature type="binding site" evidence="1">
    <location>
        <position position="165"/>
    </location>
    <ligand>
        <name>a divalent metal cation</name>
        <dbReference type="ChEBI" id="CHEBI:60240"/>
        <note>catalytic</note>
    </ligand>
</feature>
<comment type="similarity">
    <text evidence="1">Belongs to the bacterial two-domain DSD family.</text>
</comment>
<dbReference type="InterPro" id="IPR043700">
    <property type="entry name" value="DSD"/>
</dbReference>
<feature type="binding site" evidence="1">
    <location>
        <position position="499"/>
    </location>
    <ligand>
        <name>Mg(2+)</name>
        <dbReference type="ChEBI" id="CHEBI:18420"/>
    </ligand>
</feature>
<dbReference type="Pfam" id="PF00903">
    <property type="entry name" value="Glyoxalase"/>
    <property type="match status" value="1"/>
</dbReference>
<feature type="domain" description="VOC" evidence="2">
    <location>
        <begin position="427"/>
        <end position="579"/>
    </location>
</feature>
<keyword evidence="1" id="KW-0479">Metal-binding</keyword>
<dbReference type="Proteomes" id="UP001500707">
    <property type="component" value="Unassembled WGS sequence"/>
</dbReference>
<protein>
    <recommendedName>
        <fullName evidence="1">3-dehydroshikimate dehydratase</fullName>
        <shortName evidence="1">DSD</shortName>
        <ecNumber evidence="1">4.2.1.118</ecNumber>
    </recommendedName>
</protein>
<keyword evidence="3" id="KW-0413">Isomerase</keyword>
<comment type="catalytic activity">
    <reaction evidence="1">
        <text>3-dehydroshikimate = 3,4-dihydroxybenzoate + H2O</text>
        <dbReference type="Rhea" id="RHEA:24848"/>
        <dbReference type="ChEBI" id="CHEBI:15377"/>
        <dbReference type="ChEBI" id="CHEBI:16630"/>
        <dbReference type="ChEBI" id="CHEBI:36241"/>
        <dbReference type="EC" id="4.2.1.118"/>
    </reaction>
</comment>
<dbReference type="HAMAP" id="MF_02238">
    <property type="entry name" value="DSD"/>
    <property type="match status" value="1"/>
</dbReference>
<evidence type="ECO:0000256" key="1">
    <source>
        <dbReference type="HAMAP-Rule" id="MF_02238"/>
    </source>
</evidence>
<dbReference type="PANTHER" id="PTHR12110:SF21">
    <property type="entry name" value="XYLOSE ISOMERASE-LIKE TIM BARREL DOMAIN-CONTAINING PROTEIN"/>
    <property type="match status" value="1"/>
</dbReference>
<dbReference type="Pfam" id="PF14696">
    <property type="entry name" value="Glyoxalase_5"/>
    <property type="match status" value="1"/>
</dbReference>
<comment type="pathway">
    <text evidence="1">Aromatic compound metabolism; 3,4-dihydroxybenzoate biosynthesis.</text>
</comment>
<feature type="binding site" evidence="1">
    <location>
        <position position="430"/>
    </location>
    <ligand>
        <name>Mg(2+)</name>
        <dbReference type="ChEBI" id="CHEBI:18420"/>
    </ligand>
</feature>
<dbReference type="InterPro" id="IPR036237">
    <property type="entry name" value="Xyl_isomerase-like_sf"/>
</dbReference>
<feature type="binding site" evidence="1">
    <location>
        <position position="191"/>
    </location>
    <ligand>
        <name>a divalent metal cation</name>
        <dbReference type="ChEBI" id="CHEBI:60240"/>
        <note>catalytic</note>
    </ligand>
</feature>
<dbReference type="InterPro" id="IPR013022">
    <property type="entry name" value="Xyl_isomerase-like_TIM-brl"/>
</dbReference>
<dbReference type="GO" id="GO:0016853">
    <property type="term" value="F:isomerase activity"/>
    <property type="evidence" value="ECO:0007669"/>
    <property type="project" value="UniProtKB-KW"/>
</dbReference>
<comment type="cofactor">
    <cofactor evidence="1">
        <name>a divalent metal cation</name>
        <dbReference type="ChEBI" id="CHEBI:60240"/>
    </cofactor>
</comment>
<accession>A0ABP6XVF8</accession>
<feature type="binding site" evidence="1">
    <location>
        <position position="134"/>
    </location>
    <ligand>
        <name>a divalent metal cation</name>
        <dbReference type="ChEBI" id="CHEBI:60240"/>
        <note>catalytic</note>
    </ligand>
</feature>
<comment type="function">
    <text evidence="1">Catalyzes the conversion of 3-dehydroshikimate to protocatechuate (3,4-dihydroxybenzoate), a common intermediate of quinate and shikimate degradation pathways.</text>
</comment>
<sequence length="606" mass="65167">MRTSIATVSLSGSLTEKLTAASRAGFDGVEIFENDLLASPLGPEEVRARCADLGLSIDLYQPMRDIEAVPAEEFARNLRRARHKFELMRRLGAGTVLVCSSVHPLAVDDDALAADHLRQLADLAEEFGIRVAYEALAWGRHVNTYGHAWRIVEAADHPALGACLDSFHILSRGSDPKGIADIPGEKIFFLQLADAPLLAMDVLQWSRHYRCFPGQGGFDVAGLVRNVLDTGYDGPLSLEVFNDVFRQAEAGPTAVDAHRSLLVLQETVGVARPPAPVVPTGVAFAELVTPDAEPVAAVLGALGFARTARHRTKPVDLWQQGEARILVNTSGAARRTGTGLAAIGLESPDPAGAARRAEALLAPVLPRRRAAEDAPLDAVAAPDGTELFFCATDRPELPNWRADFADEADGSHGTDGTGGSHGTGVHRIDHLALTQPWHHFDEAALFHRSVLGLHAQESVDVADPYGLMRSRAVTNADGSVRIALGVGAAPTDDTVHAQHIALTASDVVAAARRFREAGGRLLPIPANYYDDLAARYEFADGELKTYRELGILYDRDAHGEFRHCYTMTVGRVFFELVQRDGYRGYGAQNAPVRLAAQHTARAVTGG</sequence>
<dbReference type="SUPFAM" id="SSF54593">
    <property type="entry name" value="Glyoxalase/Bleomycin resistance protein/Dihydroxybiphenyl dioxygenase"/>
    <property type="match status" value="1"/>
</dbReference>
<organism evidence="3 4">
    <name type="scientific">Streptomyces osmaniensis</name>
    <dbReference type="NCBI Taxonomy" id="593134"/>
    <lineage>
        <taxon>Bacteria</taxon>
        <taxon>Bacillati</taxon>
        <taxon>Actinomycetota</taxon>
        <taxon>Actinomycetes</taxon>
        <taxon>Kitasatosporales</taxon>
        <taxon>Streptomycetaceae</taxon>
        <taxon>Streptomyces</taxon>
    </lineage>
</organism>
<dbReference type="PANTHER" id="PTHR12110">
    <property type="entry name" value="HYDROXYPYRUVATE ISOMERASE"/>
    <property type="match status" value="1"/>
</dbReference>
<gene>
    <name evidence="3" type="ORF">GCM10022295_63480</name>
</gene>
<dbReference type="Pfam" id="PF01261">
    <property type="entry name" value="AP_endonuc_2"/>
    <property type="match status" value="1"/>
</dbReference>
<feature type="binding site" evidence="1">
    <location>
        <position position="575"/>
    </location>
    <ligand>
        <name>Mg(2+)</name>
        <dbReference type="ChEBI" id="CHEBI:18420"/>
    </ligand>
</feature>
<dbReference type="EC" id="4.2.1.118" evidence="1"/>
<name>A0ABP6XVF8_9ACTN</name>
<feature type="domain" description="VOC" evidence="2">
    <location>
        <begin position="281"/>
        <end position="392"/>
    </location>
</feature>
<dbReference type="EMBL" id="BAABCE010000013">
    <property type="protein sequence ID" value="GAA3573059.1"/>
    <property type="molecule type" value="Genomic_DNA"/>
</dbReference>
<keyword evidence="4" id="KW-1185">Reference proteome</keyword>
<proteinExistence type="inferred from homology"/>
<dbReference type="InterPro" id="IPR004360">
    <property type="entry name" value="Glyas_Fos-R_dOase_dom"/>
</dbReference>
<evidence type="ECO:0000259" key="2">
    <source>
        <dbReference type="PROSITE" id="PS51819"/>
    </source>
</evidence>
<dbReference type="RefSeq" id="WP_346184612.1">
    <property type="nucleotide sequence ID" value="NZ_BAABCE010000013.1"/>
</dbReference>
<dbReference type="SUPFAM" id="SSF51658">
    <property type="entry name" value="Xylose isomerase-like"/>
    <property type="match status" value="1"/>
</dbReference>
<dbReference type="Gene3D" id="3.20.20.150">
    <property type="entry name" value="Divalent-metal-dependent TIM barrel enzymes"/>
    <property type="match status" value="1"/>
</dbReference>